<name>A0A0C9YMI6_9AGAM</name>
<keyword evidence="2" id="KW-1185">Reference proteome</keyword>
<evidence type="ECO:0000313" key="1">
    <source>
        <dbReference type="EMBL" id="KIK26220.1"/>
    </source>
</evidence>
<proteinExistence type="predicted"/>
<protein>
    <submittedName>
        <fullName evidence="1">Uncharacterized protein</fullName>
    </submittedName>
</protein>
<sequence>MECMVFPAVDQAFRNAGPCQAEFLCPRQYRGERYLAATNLNGWLGLWVPYRYYVTVHCCGCRPWHVSRPYLCTYFSHRQQRVWLERSKPPVRFTAC</sequence>
<reference evidence="2" key="2">
    <citation type="submission" date="2015-01" db="EMBL/GenBank/DDBJ databases">
        <title>Evolutionary Origins and Diversification of the Mycorrhizal Mutualists.</title>
        <authorList>
            <consortium name="DOE Joint Genome Institute"/>
            <consortium name="Mycorrhizal Genomics Consortium"/>
            <person name="Kohler A."/>
            <person name="Kuo A."/>
            <person name="Nagy L.G."/>
            <person name="Floudas D."/>
            <person name="Copeland A."/>
            <person name="Barry K.W."/>
            <person name="Cichocki N."/>
            <person name="Veneault-Fourrey C."/>
            <person name="LaButti K."/>
            <person name="Lindquist E.A."/>
            <person name="Lipzen A."/>
            <person name="Lundell T."/>
            <person name="Morin E."/>
            <person name="Murat C."/>
            <person name="Riley R."/>
            <person name="Ohm R."/>
            <person name="Sun H."/>
            <person name="Tunlid A."/>
            <person name="Henrissat B."/>
            <person name="Grigoriev I.V."/>
            <person name="Hibbett D.S."/>
            <person name="Martin F."/>
        </authorList>
    </citation>
    <scope>NUCLEOTIDE SEQUENCE [LARGE SCALE GENOMIC DNA]</scope>
    <source>
        <strain evidence="2">441</strain>
    </source>
</reference>
<dbReference type="Proteomes" id="UP000054018">
    <property type="component" value="Unassembled WGS sequence"/>
</dbReference>
<gene>
    <name evidence="1" type="ORF">PISMIDRAFT_287194</name>
</gene>
<reference evidence="1 2" key="1">
    <citation type="submission" date="2014-04" db="EMBL/GenBank/DDBJ databases">
        <authorList>
            <consortium name="DOE Joint Genome Institute"/>
            <person name="Kuo A."/>
            <person name="Kohler A."/>
            <person name="Costa M.D."/>
            <person name="Nagy L.G."/>
            <person name="Floudas D."/>
            <person name="Copeland A."/>
            <person name="Barry K.W."/>
            <person name="Cichocki N."/>
            <person name="Veneault-Fourrey C."/>
            <person name="LaButti K."/>
            <person name="Lindquist E.A."/>
            <person name="Lipzen A."/>
            <person name="Lundell T."/>
            <person name="Morin E."/>
            <person name="Murat C."/>
            <person name="Sun H."/>
            <person name="Tunlid A."/>
            <person name="Henrissat B."/>
            <person name="Grigoriev I.V."/>
            <person name="Hibbett D.S."/>
            <person name="Martin F."/>
            <person name="Nordberg H.P."/>
            <person name="Cantor M.N."/>
            <person name="Hua S.X."/>
        </authorList>
    </citation>
    <scope>NUCLEOTIDE SEQUENCE [LARGE SCALE GENOMIC DNA]</scope>
    <source>
        <strain evidence="1 2">441</strain>
    </source>
</reference>
<evidence type="ECO:0000313" key="2">
    <source>
        <dbReference type="Proteomes" id="UP000054018"/>
    </source>
</evidence>
<dbReference type="AlphaFoldDB" id="A0A0C9YMI6"/>
<dbReference type="HOGENOM" id="CLU_2360527_0_0_1"/>
<organism evidence="1 2">
    <name type="scientific">Pisolithus microcarpus 441</name>
    <dbReference type="NCBI Taxonomy" id="765257"/>
    <lineage>
        <taxon>Eukaryota</taxon>
        <taxon>Fungi</taxon>
        <taxon>Dikarya</taxon>
        <taxon>Basidiomycota</taxon>
        <taxon>Agaricomycotina</taxon>
        <taxon>Agaricomycetes</taxon>
        <taxon>Agaricomycetidae</taxon>
        <taxon>Boletales</taxon>
        <taxon>Sclerodermatineae</taxon>
        <taxon>Pisolithaceae</taxon>
        <taxon>Pisolithus</taxon>
    </lineage>
</organism>
<dbReference type="EMBL" id="KN833703">
    <property type="protein sequence ID" value="KIK26220.1"/>
    <property type="molecule type" value="Genomic_DNA"/>
</dbReference>
<accession>A0A0C9YMI6</accession>